<proteinExistence type="predicted"/>
<evidence type="ECO:0000313" key="1">
    <source>
        <dbReference type="EMBL" id="KAK0633910.1"/>
    </source>
</evidence>
<name>A0AA39XHQ6_9PEZI</name>
<protein>
    <submittedName>
        <fullName evidence="1">Uncharacterized protein</fullName>
    </submittedName>
</protein>
<organism evidence="1 2">
    <name type="scientific">Immersiella caudata</name>
    <dbReference type="NCBI Taxonomy" id="314043"/>
    <lineage>
        <taxon>Eukaryota</taxon>
        <taxon>Fungi</taxon>
        <taxon>Dikarya</taxon>
        <taxon>Ascomycota</taxon>
        <taxon>Pezizomycotina</taxon>
        <taxon>Sordariomycetes</taxon>
        <taxon>Sordariomycetidae</taxon>
        <taxon>Sordariales</taxon>
        <taxon>Lasiosphaeriaceae</taxon>
        <taxon>Immersiella</taxon>
    </lineage>
</organism>
<dbReference type="Proteomes" id="UP001175000">
    <property type="component" value="Unassembled WGS sequence"/>
</dbReference>
<dbReference type="AlphaFoldDB" id="A0AA39XHQ6"/>
<comment type="caution">
    <text evidence="1">The sequence shown here is derived from an EMBL/GenBank/DDBJ whole genome shotgun (WGS) entry which is preliminary data.</text>
</comment>
<evidence type="ECO:0000313" key="2">
    <source>
        <dbReference type="Proteomes" id="UP001175000"/>
    </source>
</evidence>
<sequence length="106" mass="11930">MDERDVCQLGEDCPLLERLEIAVVRSQGNITEAGVYRALGRHLPRLRHLSLYLDFRVSERPPAKLVPKQRHGRDTSSLNIQRRLLVQGPTIRGGSCSSANPEDPVF</sequence>
<dbReference type="EMBL" id="JAULSU010000001">
    <property type="protein sequence ID" value="KAK0633910.1"/>
    <property type="molecule type" value="Genomic_DNA"/>
</dbReference>
<accession>A0AA39XHQ6</accession>
<reference evidence="1" key="1">
    <citation type="submission" date="2023-06" db="EMBL/GenBank/DDBJ databases">
        <title>Genome-scale phylogeny and comparative genomics of the fungal order Sordariales.</title>
        <authorList>
            <consortium name="Lawrence Berkeley National Laboratory"/>
            <person name="Hensen N."/>
            <person name="Bonometti L."/>
            <person name="Westerberg I."/>
            <person name="Brannstrom I.O."/>
            <person name="Guillou S."/>
            <person name="Cros-Aarteil S."/>
            <person name="Calhoun S."/>
            <person name="Haridas S."/>
            <person name="Kuo A."/>
            <person name="Mondo S."/>
            <person name="Pangilinan J."/>
            <person name="Riley R."/>
            <person name="Labutti K."/>
            <person name="Andreopoulos B."/>
            <person name="Lipzen A."/>
            <person name="Chen C."/>
            <person name="Yanf M."/>
            <person name="Daum C."/>
            <person name="Ng V."/>
            <person name="Clum A."/>
            <person name="Steindorff A."/>
            <person name="Ohm R."/>
            <person name="Martin F."/>
            <person name="Silar P."/>
            <person name="Natvig D."/>
            <person name="Lalanne C."/>
            <person name="Gautier V."/>
            <person name="Ament-Velasquez S.L."/>
            <person name="Kruys A."/>
            <person name="Hutchinson M.I."/>
            <person name="Powell A.J."/>
            <person name="Barry K."/>
            <person name="Miller A.N."/>
            <person name="Grigoriev I.V."/>
            <person name="Debuchy R."/>
            <person name="Gladieux P."/>
            <person name="Thoren M.H."/>
            <person name="Johannesson H."/>
        </authorList>
    </citation>
    <scope>NUCLEOTIDE SEQUENCE</scope>
    <source>
        <strain evidence="1">CBS 606.72</strain>
    </source>
</reference>
<gene>
    <name evidence="1" type="ORF">B0T14DRAFT_83737</name>
</gene>
<keyword evidence="2" id="KW-1185">Reference proteome</keyword>